<dbReference type="Proteomes" id="UP000198693">
    <property type="component" value="Unassembled WGS sequence"/>
</dbReference>
<evidence type="ECO:0000313" key="1">
    <source>
        <dbReference type="EMBL" id="SFU86423.1"/>
    </source>
</evidence>
<dbReference type="EMBL" id="FPBP01000011">
    <property type="protein sequence ID" value="SFU86423.1"/>
    <property type="molecule type" value="Genomic_DNA"/>
</dbReference>
<gene>
    <name evidence="1" type="ORF">SAMN04487955_11180</name>
</gene>
<keyword evidence="2" id="KW-1185">Reference proteome</keyword>
<dbReference type="STRING" id="463301.SAMN04487955_11180"/>
<name>A0A1I7JMN1_9GAMM</name>
<reference evidence="2" key="1">
    <citation type="submission" date="2016-10" db="EMBL/GenBank/DDBJ databases">
        <authorList>
            <person name="Varghese N."/>
            <person name="Submissions S."/>
        </authorList>
    </citation>
    <scope>NUCLEOTIDE SEQUENCE [LARGE SCALE GENOMIC DNA]</scope>
    <source>
        <strain evidence="2">CGMCC 1.6981</strain>
    </source>
</reference>
<accession>A0A1I7JMN1</accession>
<protein>
    <submittedName>
        <fullName evidence="1">Transposase, IS5 family</fullName>
    </submittedName>
</protein>
<proteinExistence type="predicted"/>
<evidence type="ECO:0000313" key="2">
    <source>
        <dbReference type="Proteomes" id="UP000198693"/>
    </source>
</evidence>
<dbReference type="AlphaFoldDB" id="A0A1I7JMN1"/>
<organism evidence="1 2">
    <name type="scientific">Halomonas korlensis</name>
    <dbReference type="NCBI Taxonomy" id="463301"/>
    <lineage>
        <taxon>Bacteria</taxon>
        <taxon>Pseudomonadati</taxon>
        <taxon>Pseudomonadota</taxon>
        <taxon>Gammaproteobacteria</taxon>
        <taxon>Oceanospirillales</taxon>
        <taxon>Halomonadaceae</taxon>
        <taxon>Halomonas</taxon>
    </lineage>
</organism>
<sequence>MKTLLLAIEKAKASICAKVEHPFHIIKNLIGYRKGRYKGLAKHQAQLFTLFALGNLVWATRCQERFDGTNMP</sequence>